<dbReference type="InterPro" id="IPR001509">
    <property type="entry name" value="Epimerase_deHydtase"/>
</dbReference>
<dbReference type="SUPFAM" id="SSF51735">
    <property type="entry name" value="NAD(P)-binding Rossmann-fold domains"/>
    <property type="match status" value="1"/>
</dbReference>
<dbReference type="Pfam" id="PF01370">
    <property type="entry name" value="Epimerase"/>
    <property type="match status" value="1"/>
</dbReference>
<dbReference type="InterPro" id="IPR051783">
    <property type="entry name" value="NAD(P)-dependent_oxidoreduct"/>
</dbReference>
<dbReference type="Gene3D" id="3.40.50.720">
    <property type="entry name" value="NAD(P)-binding Rossmann-like Domain"/>
    <property type="match status" value="1"/>
</dbReference>
<dbReference type="EMBL" id="JAJSON010000019">
    <property type="protein sequence ID" value="MCG9971699.1"/>
    <property type="molecule type" value="Genomic_DNA"/>
</dbReference>
<accession>A0A9X2A5T3</accession>
<dbReference type="InterPro" id="IPR036291">
    <property type="entry name" value="NAD(P)-bd_dom_sf"/>
</dbReference>
<dbReference type="PANTHER" id="PTHR48079">
    <property type="entry name" value="PROTEIN YEEZ"/>
    <property type="match status" value="1"/>
</dbReference>
<dbReference type="AlphaFoldDB" id="A0A9X2A5T3"/>
<evidence type="ECO:0000259" key="1">
    <source>
        <dbReference type="Pfam" id="PF01370"/>
    </source>
</evidence>
<comment type="caution">
    <text evidence="2">The sequence shown here is derived from an EMBL/GenBank/DDBJ whole genome shotgun (WGS) entry which is preliminary data.</text>
</comment>
<feature type="domain" description="NAD-dependent epimerase/dehydratase" evidence="1">
    <location>
        <begin position="3"/>
        <end position="232"/>
    </location>
</feature>
<dbReference type="PANTHER" id="PTHR48079:SF6">
    <property type="entry name" value="NAD(P)-BINDING DOMAIN-CONTAINING PROTEIN-RELATED"/>
    <property type="match status" value="1"/>
</dbReference>
<dbReference type="GO" id="GO:0005737">
    <property type="term" value="C:cytoplasm"/>
    <property type="evidence" value="ECO:0007669"/>
    <property type="project" value="TreeGrafter"/>
</dbReference>
<protein>
    <submittedName>
        <fullName evidence="2">NAD-dependent epimerase/dehydratase family protein</fullName>
    </submittedName>
</protein>
<dbReference type="RefSeq" id="WP_240098194.1">
    <property type="nucleotide sequence ID" value="NZ_JAJSON010000019.1"/>
</dbReference>
<proteinExistence type="predicted"/>
<gene>
    <name evidence="2" type="ORF">LU635_08635</name>
</gene>
<organism evidence="2 3">
    <name type="scientific">Christiangramia crocea</name>
    <dbReference type="NCBI Taxonomy" id="2904124"/>
    <lineage>
        <taxon>Bacteria</taxon>
        <taxon>Pseudomonadati</taxon>
        <taxon>Bacteroidota</taxon>
        <taxon>Flavobacteriia</taxon>
        <taxon>Flavobacteriales</taxon>
        <taxon>Flavobacteriaceae</taxon>
        <taxon>Christiangramia</taxon>
    </lineage>
</organism>
<dbReference type="Proteomes" id="UP001139344">
    <property type="component" value="Unassembled WGS sequence"/>
</dbReference>
<reference evidence="2" key="1">
    <citation type="submission" date="2021-12" db="EMBL/GenBank/DDBJ databases">
        <title>Description of Gramella crocea sp. nov., a new bacterium isolated from activated sludge.</title>
        <authorList>
            <person name="Zhang X."/>
        </authorList>
    </citation>
    <scope>NUCLEOTIDE SEQUENCE</scope>
    <source>
        <strain evidence="2">YB25</strain>
    </source>
</reference>
<name>A0A9X2A5T3_9FLAO</name>
<evidence type="ECO:0000313" key="2">
    <source>
        <dbReference type="EMBL" id="MCG9971699.1"/>
    </source>
</evidence>
<evidence type="ECO:0000313" key="3">
    <source>
        <dbReference type="Proteomes" id="UP001139344"/>
    </source>
</evidence>
<sequence length="340" mass="38330">MKIFITGITGYIGSKLALSLIEEGHMIHALVRDPNSATLPRHENIIPFKGKLEDIESIRVAMKGCKKVMHVAGYTNIRCKDIAPFYKVNVLGTSNVLKVAKEHEIKKFIYTSSVSVFGASFPGLAITESQPRMSTYTNDYELTKALGENLVREYTKKGVPGIILNVSRVYGPGIDCYSSGINKLFRIIMKNKFLIVPNKLAATANYVYIDDVVEAHKLAMEHATAGAQFIIGGENASYERLFGIMFTKAGIKKNIYTVNYRFLKHLCNFTSLFSLFRKYDNSLCSRILDFLFTDRAASSKKAEKELGYRYTSLEKGLGNTYEFIKNKGHENKLFHTYNRS</sequence>
<dbReference type="GO" id="GO:0004029">
    <property type="term" value="F:aldehyde dehydrogenase (NAD+) activity"/>
    <property type="evidence" value="ECO:0007669"/>
    <property type="project" value="TreeGrafter"/>
</dbReference>
<keyword evidence="3" id="KW-1185">Reference proteome</keyword>